<evidence type="ECO:0000256" key="4">
    <source>
        <dbReference type="ARBA" id="ARBA00022980"/>
    </source>
</evidence>
<dbReference type="Pfam" id="PF03948">
    <property type="entry name" value="Ribosomal_L9_C"/>
    <property type="match status" value="1"/>
</dbReference>
<dbReference type="KEGG" id="svf:NCTC3166_01944"/>
<dbReference type="GO" id="GO:0005840">
    <property type="term" value="C:ribosome"/>
    <property type="evidence" value="ECO:0007669"/>
    <property type="project" value="UniProtKB-KW"/>
</dbReference>
<dbReference type="PANTHER" id="PTHR21368">
    <property type="entry name" value="50S RIBOSOMAL PROTEIN L9"/>
    <property type="match status" value="1"/>
</dbReference>
<dbReference type="NCBIfam" id="TIGR00158">
    <property type="entry name" value="L9"/>
    <property type="match status" value="1"/>
</dbReference>
<evidence type="ECO:0000256" key="6">
    <source>
        <dbReference type="ARBA" id="ARBA00035292"/>
    </source>
</evidence>
<dbReference type="Gene3D" id="3.10.430.100">
    <property type="entry name" value="Ribosomal protein L9, C-terminal domain"/>
    <property type="match status" value="1"/>
</dbReference>
<dbReference type="HAMAP" id="MF_00503">
    <property type="entry name" value="Ribosomal_bL9"/>
    <property type="match status" value="1"/>
</dbReference>
<protein>
    <recommendedName>
        <fullName evidence="6 7">Large ribosomal subunit protein bL9</fullName>
    </recommendedName>
</protein>
<dbReference type="Proteomes" id="UP000270025">
    <property type="component" value="Chromosome"/>
</dbReference>
<dbReference type="InterPro" id="IPR036791">
    <property type="entry name" value="Ribosomal_bL9_C_sf"/>
</dbReference>
<dbReference type="InterPro" id="IPR020069">
    <property type="entry name" value="Ribosomal_bL9_C"/>
</dbReference>
<dbReference type="InterPro" id="IPR036935">
    <property type="entry name" value="Ribosomal_bL9_N_sf"/>
</dbReference>
<evidence type="ECO:0000256" key="3">
    <source>
        <dbReference type="ARBA" id="ARBA00022884"/>
    </source>
</evidence>
<dbReference type="FunFam" id="3.40.5.10:FF:000002">
    <property type="entry name" value="50S ribosomal protein L9"/>
    <property type="match status" value="1"/>
</dbReference>
<reference evidence="9 10" key="1">
    <citation type="submission" date="2018-12" db="EMBL/GenBank/DDBJ databases">
        <authorList>
            <consortium name="Pathogen Informatics"/>
        </authorList>
    </citation>
    <scope>NUCLEOTIDE SEQUENCE [LARGE SCALE GENOMIC DNA]</scope>
    <source>
        <strain evidence="9 10">NCTC3166</strain>
    </source>
</reference>
<dbReference type="RefSeq" id="WP_126405000.1">
    <property type="nucleotide sequence ID" value="NZ_LR134266.1"/>
</dbReference>
<dbReference type="PROSITE" id="PS00651">
    <property type="entry name" value="RIBOSOMAL_L9"/>
    <property type="match status" value="1"/>
</dbReference>
<organism evidence="9 10">
    <name type="scientific">Streptococcus viridans</name>
    <dbReference type="NCBI Taxonomy" id="78535"/>
    <lineage>
        <taxon>Bacteria</taxon>
        <taxon>Bacillati</taxon>
        <taxon>Bacillota</taxon>
        <taxon>Bacilli</taxon>
        <taxon>Lactobacillales</taxon>
        <taxon>Streptococcaceae</taxon>
        <taxon>Streptococcus</taxon>
    </lineage>
</organism>
<dbReference type="GO" id="GO:0006412">
    <property type="term" value="P:translation"/>
    <property type="evidence" value="ECO:0007669"/>
    <property type="project" value="UniProtKB-UniRule"/>
</dbReference>
<dbReference type="EMBL" id="LR134266">
    <property type="protein sequence ID" value="VED68105.1"/>
    <property type="molecule type" value="Genomic_DNA"/>
</dbReference>
<name>A0A3S4MTK3_9STRE</name>
<keyword evidence="2 7" id="KW-0699">rRNA-binding</keyword>
<dbReference type="AlphaFoldDB" id="A0A3S4MTK3"/>
<comment type="similarity">
    <text evidence="1 7">Belongs to the bacterial ribosomal protein bL9 family.</text>
</comment>
<dbReference type="InterPro" id="IPR000244">
    <property type="entry name" value="Ribosomal_bL9"/>
</dbReference>
<keyword evidence="10" id="KW-1185">Reference proteome</keyword>
<dbReference type="GO" id="GO:0003735">
    <property type="term" value="F:structural constituent of ribosome"/>
    <property type="evidence" value="ECO:0007669"/>
    <property type="project" value="InterPro"/>
</dbReference>
<accession>A0A3S4MTK3</accession>
<evidence type="ECO:0000256" key="1">
    <source>
        <dbReference type="ARBA" id="ARBA00010605"/>
    </source>
</evidence>
<feature type="domain" description="Ribosomal protein L9" evidence="8">
    <location>
        <begin position="13"/>
        <end position="40"/>
    </location>
</feature>
<dbReference type="SUPFAM" id="SSF55653">
    <property type="entry name" value="Ribosomal protein L9 C-domain"/>
    <property type="match status" value="1"/>
</dbReference>
<dbReference type="InterPro" id="IPR020594">
    <property type="entry name" value="Ribosomal_bL9_bac/chp"/>
</dbReference>
<keyword evidence="5 7" id="KW-0687">Ribonucleoprotein</keyword>
<dbReference type="InterPro" id="IPR009027">
    <property type="entry name" value="Ribosomal_bL9/RNase_H1_N"/>
</dbReference>
<dbReference type="GO" id="GO:1990904">
    <property type="term" value="C:ribonucleoprotein complex"/>
    <property type="evidence" value="ECO:0007669"/>
    <property type="project" value="UniProtKB-KW"/>
</dbReference>
<evidence type="ECO:0000256" key="7">
    <source>
        <dbReference type="HAMAP-Rule" id="MF_00503"/>
    </source>
</evidence>
<comment type="function">
    <text evidence="7">Binds to the 23S rRNA.</text>
</comment>
<evidence type="ECO:0000256" key="5">
    <source>
        <dbReference type="ARBA" id="ARBA00023274"/>
    </source>
</evidence>
<proteinExistence type="inferred from homology"/>
<keyword evidence="4 7" id="KW-0689">Ribosomal protein</keyword>
<evidence type="ECO:0000313" key="9">
    <source>
        <dbReference type="EMBL" id="VED68105.1"/>
    </source>
</evidence>
<dbReference type="Gene3D" id="3.40.5.10">
    <property type="entry name" value="Ribosomal protein L9, N-terminal domain"/>
    <property type="match status" value="1"/>
</dbReference>
<evidence type="ECO:0000313" key="10">
    <source>
        <dbReference type="Proteomes" id="UP000270025"/>
    </source>
</evidence>
<dbReference type="Pfam" id="PF01281">
    <property type="entry name" value="Ribosomal_L9_N"/>
    <property type="match status" value="1"/>
</dbReference>
<evidence type="ECO:0000259" key="8">
    <source>
        <dbReference type="PROSITE" id="PS00651"/>
    </source>
</evidence>
<evidence type="ECO:0000256" key="2">
    <source>
        <dbReference type="ARBA" id="ARBA00022730"/>
    </source>
</evidence>
<dbReference type="InterPro" id="IPR020070">
    <property type="entry name" value="Ribosomal_bL9_N"/>
</dbReference>
<keyword evidence="3 7" id="KW-0694">RNA-binding</keyword>
<dbReference type="SUPFAM" id="SSF55658">
    <property type="entry name" value="L9 N-domain-like"/>
    <property type="match status" value="1"/>
</dbReference>
<dbReference type="GO" id="GO:0019843">
    <property type="term" value="F:rRNA binding"/>
    <property type="evidence" value="ECO:0007669"/>
    <property type="project" value="UniProtKB-UniRule"/>
</dbReference>
<gene>
    <name evidence="7 9" type="primary">rplI</name>
    <name evidence="9" type="ORF">NCTC3166_01944</name>
</gene>
<sequence>MKVIFLADVKGKGKKGEIKEVPTGYAQNFLIKKNLAKEANAQAIGELRGKQKSEEKAHAELVAEAKDIQAKLAEETTVVQFTEKIGPDGRTFGSITNKKIAEELQKQFGIKIDKRHIQVASPIRSVGLIDVPVKIYQDITGVIQIRVNEG</sequence>